<feature type="compositionally biased region" description="Polar residues" evidence="2">
    <location>
        <begin position="122"/>
        <end position="131"/>
    </location>
</feature>
<name>A0AAE0KVQ1_9CHLO</name>
<keyword evidence="4" id="KW-1185">Reference proteome</keyword>
<feature type="region of interest" description="Disordered" evidence="2">
    <location>
        <begin position="122"/>
        <end position="154"/>
    </location>
</feature>
<proteinExistence type="predicted"/>
<feature type="compositionally biased region" description="Polar residues" evidence="2">
    <location>
        <begin position="140"/>
        <end position="152"/>
    </location>
</feature>
<keyword evidence="1" id="KW-0175">Coiled coil</keyword>
<evidence type="ECO:0000313" key="3">
    <source>
        <dbReference type="EMBL" id="KAK3262516.1"/>
    </source>
</evidence>
<organism evidence="3 4">
    <name type="scientific">Cymbomonas tetramitiformis</name>
    <dbReference type="NCBI Taxonomy" id="36881"/>
    <lineage>
        <taxon>Eukaryota</taxon>
        <taxon>Viridiplantae</taxon>
        <taxon>Chlorophyta</taxon>
        <taxon>Pyramimonadophyceae</taxon>
        <taxon>Pyramimonadales</taxon>
        <taxon>Pyramimonadaceae</taxon>
        <taxon>Cymbomonas</taxon>
    </lineage>
</organism>
<accession>A0AAE0KVQ1</accession>
<sequence length="285" mass="32288">MTPVIAGYIEVSRESVESFATLFGKQLFLTLKDKQQGGDFDIASYLRSQFVFVAEKYSRNEEAIRSQHSPNLNLPAFSPLNAFGEISEKRSRARIAPSTRVVCDEAMVEELEFDVSNLRLKQTDSSESSKQTRQRAAVTRQDSAESNSSCETTKSEVVRQSATIMATLEKQYFDLEREHKSCVTKLQTALLANEVLNEANAKFKSELLEVCEEKAALSVGLEKLMFEIAEKESENSKLVEDLTRWKKNARYVTEQHRILLAKVNPCDLEEYSDCEEVVEEVVESD</sequence>
<protein>
    <submittedName>
        <fullName evidence="3">Uncharacterized protein</fullName>
    </submittedName>
</protein>
<evidence type="ECO:0000256" key="1">
    <source>
        <dbReference type="SAM" id="Coils"/>
    </source>
</evidence>
<dbReference type="Proteomes" id="UP001190700">
    <property type="component" value="Unassembled WGS sequence"/>
</dbReference>
<evidence type="ECO:0000313" key="4">
    <source>
        <dbReference type="Proteomes" id="UP001190700"/>
    </source>
</evidence>
<comment type="caution">
    <text evidence="3">The sequence shown here is derived from an EMBL/GenBank/DDBJ whole genome shotgun (WGS) entry which is preliminary data.</text>
</comment>
<dbReference type="EMBL" id="LGRX02016133">
    <property type="protein sequence ID" value="KAK3262516.1"/>
    <property type="molecule type" value="Genomic_DNA"/>
</dbReference>
<reference evidence="3 4" key="1">
    <citation type="journal article" date="2015" name="Genome Biol. Evol.">
        <title>Comparative Genomics of a Bacterivorous Green Alga Reveals Evolutionary Causalities and Consequences of Phago-Mixotrophic Mode of Nutrition.</title>
        <authorList>
            <person name="Burns J.A."/>
            <person name="Paasch A."/>
            <person name="Narechania A."/>
            <person name="Kim E."/>
        </authorList>
    </citation>
    <scope>NUCLEOTIDE SEQUENCE [LARGE SCALE GENOMIC DNA]</scope>
    <source>
        <strain evidence="3 4">PLY_AMNH</strain>
    </source>
</reference>
<feature type="coiled-coil region" evidence="1">
    <location>
        <begin position="221"/>
        <end position="248"/>
    </location>
</feature>
<evidence type="ECO:0000256" key="2">
    <source>
        <dbReference type="SAM" id="MobiDB-lite"/>
    </source>
</evidence>
<gene>
    <name evidence="3" type="ORF">CYMTET_28634</name>
</gene>
<dbReference type="AlphaFoldDB" id="A0AAE0KVQ1"/>